<dbReference type="Proteomes" id="UP000762676">
    <property type="component" value="Unassembled WGS sequence"/>
</dbReference>
<feature type="compositionally biased region" description="Basic residues" evidence="4">
    <location>
        <begin position="272"/>
        <end position="301"/>
    </location>
</feature>
<evidence type="ECO:0000313" key="6">
    <source>
        <dbReference type="Proteomes" id="UP000762676"/>
    </source>
</evidence>
<keyword evidence="6" id="KW-1185">Reference proteome</keyword>
<feature type="compositionally biased region" description="Low complexity" evidence="4">
    <location>
        <begin position="213"/>
        <end position="230"/>
    </location>
</feature>
<feature type="region of interest" description="Disordered" evidence="4">
    <location>
        <begin position="426"/>
        <end position="446"/>
    </location>
</feature>
<feature type="compositionally biased region" description="Low complexity" evidence="4">
    <location>
        <begin position="437"/>
        <end position="446"/>
    </location>
</feature>
<gene>
    <name evidence="5" type="ORF">ElyMa_004591600</name>
</gene>
<dbReference type="InterPro" id="IPR032017">
    <property type="entry name" value="FAM76"/>
</dbReference>
<feature type="region of interest" description="Disordered" evidence="4">
    <location>
        <begin position="153"/>
        <end position="184"/>
    </location>
</feature>
<dbReference type="PANTHER" id="PTHR46176:SF1">
    <property type="entry name" value="LD21662P"/>
    <property type="match status" value="1"/>
</dbReference>
<dbReference type="PANTHER" id="PTHR46176">
    <property type="entry name" value="LD21662P"/>
    <property type="match status" value="1"/>
</dbReference>
<feature type="region of interest" description="Disordered" evidence="4">
    <location>
        <begin position="197"/>
        <end position="235"/>
    </location>
</feature>
<comment type="similarity">
    <text evidence="1">Belongs to the FAM76 family.</text>
</comment>
<feature type="compositionally biased region" description="Low complexity" evidence="4">
    <location>
        <begin position="156"/>
        <end position="167"/>
    </location>
</feature>
<feature type="compositionally biased region" description="Polar residues" evidence="4">
    <location>
        <begin position="197"/>
        <end position="206"/>
    </location>
</feature>
<evidence type="ECO:0000256" key="4">
    <source>
        <dbReference type="SAM" id="MobiDB-lite"/>
    </source>
</evidence>
<feature type="region of interest" description="Disordered" evidence="4">
    <location>
        <begin position="251"/>
        <end position="333"/>
    </location>
</feature>
<dbReference type="EMBL" id="BMAT01009214">
    <property type="protein sequence ID" value="GFS01814.1"/>
    <property type="molecule type" value="Genomic_DNA"/>
</dbReference>
<dbReference type="AlphaFoldDB" id="A0AAV4HUD1"/>
<evidence type="ECO:0000256" key="2">
    <source>
        <dbReference type="ARBA" id="ARBA00023054"/>
    </source>
</evidence>
<feature type="coiled-coil region" evidence="3">
    <location>
        <begin position="355"/>
        <end position="389"/>
    </location>
</feature>
<organism evidence="5 6">
    <name type="scientific">Elysia marginata</name>
    <dbReference type="NCBI Taxonomy" id="1093978"/>
    <lineage>
        <taxon>Eukaryota</taxon>
        <taxon>Metazoa</taxon>
        <taxon>Spiralia</taxon>
        <taxon>Lophotrochozoa</taxon>
        <taxon>Mollusca</taxon>
        <taxon>Gastropoda</taxon>
        <taxon>Heterobranchia</taxon>
        <taxon>Euthyneura</taxon>
        <taxon>Panpulmonata</taxon>
        <taxon>Sacoglossa</taxon>
        <taxon>Placobranchoidea</taxon>
        <taxon>Plakobranchidae</taxon>
        <taxon>Elysia</taxon>
    </lineage>
</organism>
<dbReference type="GO" id="GO:0016607">
    <property type="term" value="C:nuclear speck"/>
    <property type="evidence" value="ECO:0007669"/>
    <property type="project" value="TreeGrafter"/>
</dbReference>
<sequence>MEALFSCTKCLKRCPFDELSRGEQLCKDCRNNFPIVKCTYCRAEFQQNSKGSTNSICAKCAQNVKHYGKPTACENCSVLAAFIGNRCQRCVNSEKKWGPPLICEQCKLKCAFDRPEKRNQGGGKLMCWLCDQAYKRVLAKTRKAGGDLMALKHSKSSSSLVDSSSKSNTPTNNGQSFPQTQGSFEGMTVLERLTRIATSGGSSRGNTPPVIGSNASQAPKQSSAQPASSSGEADKAPNFLDKLEAEAAAAVEGDEATAAGSATKDDKDKNRQHQHRHHHHHHHRKHHHGHHHRSHSKRRHSNSKDEDESGEGKKPKADKNSANGVTAATSTPKSIGTTMSEAIVDTANSENVILITQLREQIESLKKQMALKDQQLLEKEKNITELKARMYETDKEFRLKIHKIHQSNDTVTENLQTKVRELTRQVASLSKGKKSSDTSLSILSAS</sequence>
<evidence type="ECO:0000313" key="5">
    <source>
        <dbReference type="EMBL" id="GFS01814.1"/>
    </source>
</evidence>
<feature type="compositionally biased region" description="Polar residues" evidence="4">
    <location>
        <begin position="168"/>
        <end position="183"/>
    </location>
</feature>
<feature type="compositionally biased region" description="Polar residues" evidence="4">
    <location>
        <begin position="320"/>
        <end position="333"/>
    </location>
</feature>
<dbReference type="Pfam" id="PF16046">
    <property type="entry name" value="FAM76"/>
    <property type="match status" value="2"/>
</dbReference>
<reference evidence="5 6" key="1">
    <citation type="journal article" date="2021" name="Elife">
        <title>Chloroplast acquisition without the gene transfer in kleptoplastic sea slugs, Plakobranchus ocellatus.</title>
        <authorList>
            <person name="Maeda T."/>
            <person name="Takahashi S."/>
            <person name="Yoshida T."/>
            <person name="Shimamura S."/>
            <person name="Takaki Y."/>
            <person name="Nagai Y."/>
            <person name="Toyoda A."/>
            <person name="Suzuki Y."/>
            <person name="Arimoto A."/>
            <person name="Ishii H."/>
            <person name="Satoh N."/>
            <person name="Nishiyama T."/>
            <person name="Hasebe M."/>
            <person name="Maruyama T."/>
            <person name="Minagawa J."/>
            <person name="Obokata J."/>
            <person name="Shigenobu S."/>
        </authorList>
    </citation>
    <scope>NUCLEOTIDE SEQUENCE [LARGE SCALE GENOMIC DNA]</scope>
</reference>
<evidence type="ECO:0000256" key="3">
    <source>
        <dbReference type="SAM" id="Coils"/>
    </source>
</evidence>
<accession>A0AAV4HUD1</accession>
<proteinExistence type="inferred from homology"/>
<name>A0AAV4HUD1_9GAST</name>
<keyword evidence="2 3" id="KW-0175">Coiled coil</keyword>
<protein>
    <submittedName>
        <fullName evidence="5">Protein FAM76A</fullName>
    </submittedName>
</protein>
<feature type="compositionally biased region" description="Basic and acidic residues" evidence="4">
    <location>
        <begin position="310"/>
        <end position="319"/>
    </location>
</feature>
<comment type="caution">
    <text evidence="5">The sequence shown here is derived from an EMBL/GenBank/DDBJ whole genome shotgun (WGS) entry which is preliminary data.</text>
</comment>
<evidence type="ECO:0000256" key="1">
    <source>
        <dbReference type="ARBA" id="ARBA00009097"/>
    </source>
</evidence>